<gene>
    <name evidence="3" type="ORF">PR048_017356</name>
</gene>
<dbReference type="EMBL" id="JARBHB010000006">
    <property type="protein sequence ID" value="KAJ8880883.1"/>
    <property type="molecule type" value="Genomic_DNA"/>
</dbReference>
<dbReference type="PANTHER" id="PTHR46609">
    <property type="entry name" value="EXONUCLEASE, PHAGE-TYPE/RECB, C-TERMINAL DOMAIN-CONTAINING PROTEIN"/>
    <property type="match status" value="1"/>
</dbReference>
<evidence type="ECO:0000313" key="4">
    <source>
        <dbReference type="Proteomes" id="UP001159363"/>
    </source>
</evidence>
<name>A0ABQ9H9V7_9NEOP</name>
<protein>
    <recommendedName>
        <fullName evidence="2">YqaJ viral recombinase domain-containing protein</fullName>
    </recommendedName>
</protein>
<dbReference type="InterPro" id="IPR011604">
    <property type="entry name" value="PDDEXK-like_dom_sf"/>
</dbReference>
<evidence type="ECO:0000256" key="1">
    <source>
        <dbReference type="SAM" id="MobiDB-lite"/>
    </source>
</evidence>
<feature type="compositionally biased region" description="Basic residues" evidence="1">
    <location>
        <begin position="97"/>
        <end position="108"/>
    </location>
</feature>
<organism evidence="3 4">
    <name type="scientific">Dryococelus australis</name>
    <dbReference type="NCBI Taxonomy" id="614101"/>
    <lineage>
        <taxon>Eukaryota</taxon>
        <taxon>Metazoa</taxon>
        <taxon>Ecdysozoa</taxon>
        <taxon>Arthropoda</taxon>
        <taxon>Hexapoda</taxon>
        <taxon>Insecta</taxon>
        <taxon>Pterygota</taxon>
        <taxon>Neoptera</taxon>
        <taxon>Polyneoptera</taxon>
        <taxon>Phasmatodea</taxon>
        <taxon>Verophasmatodea</taxon>
        <taxon>Anareolatae</taxon>
        <taxon>Phasmatidae</taxon>
        <taxon>Eurycanthinae</taxon>
        <taxon>Dryococelus</taxon>
    </lineage>
</organism>
<dbReference type="Gene3D" id="3.90.320.10">
    <property type="match status" value="1"/>
</dbReference>
<dbReference type="InterPro" id="IPR019080">
    <property type="entry name" value="YqaJ_viral_recombinase"/>
</dbReference>
<proteinExistence type="predicted"/>
<sequence>MKDTLSCHSTVVSTINPNDLNTEAVRCGKMNESKANDILQEKFNEQVMHCGLFIRPEYPFLGASHDGLVGDDTIVEVKCRPSINIPLESKTTTSMRKAGKMKKNSHIG</sequence>
<feature type="domain" description="YqaJ viral recombinase" evidence="2">
    <location>
        <begin position="20"/>
        <end position="82"/>
    </location>
</feature>
<dbReference type="PANTHER" id="PTHR46609:SF8">
    <property type="entry name" value="YQAJ VIRAL RECOMBINASE DOMAIN-CONTAINING PROTEIN"/>
    <property type="match status" value="1"/>
</dbReference>
<dbReference type="Proteomes" id="UP001159363">
    <property type="component" value="Chromosome 5"/>
</dbReference>
<accession>A0ABQ9H9V7</accession>
<evidence type="ECO:0000259" key="2">
    <source>
        <dbReference type="Pfam" id="PF09588"/>
    </source>
</evidence>
<dbReference type="Pfam" id="PF09588">
    <property type="entry name" value="YqaJ"/>
    <property type="match status" value="1"/>
</dbReference>
<evidence type="ECO:0000313" key="3">
    <source>
        <dbReference type="EMBL" id="KAJ8880883.1"/>
    </source>
</evidence>
<dbReference type="SUPFAM" id="SSF52980">
    <property type="entry name" value="Restriction endonuclease-like"/>
    <property type="match status" value="1"/>
</dbReference>
<dbReference type="InterPro" id="IPR051703">
    <property type="entry name" value="NF-kappa-B_Signaling_Reg"/>
</dbReference>
<comment type="caution">
    <text evidence="3">The sequence shown here is derived from an EMBL/GenBank/DDBJ whole genome shotgun (WGS) entry which is preliminary data.</text>
</comment>
<feature type="region of interest" description="Disordered" evidence="1">
    <location>
        <begin position="89"/>
        <end position="108"/>
    </location>
</feature>
<reference evidence="3 4" key="1">
    <citation type="submission" date="2023-02" db="EMBL/GenBank/DDBJ databases">
        <title>LHISI_Scaffold_Assembly.</title>
        <authorList>
            <person name="Stuart O.P."/>
            <person name="Cleave R."/>
            <person name="Magrath M.J.L."/>
            <person name="Mikheyev A.S."/>
        </authorList>
    </citation>
    <scope>NUCLEOTIDE SEQUENCE [LARGE SCALE GENOMIC DNA]</scope>
    <source>
        <strain evidence="3">Daus_M_001</strain>
        <tissue evidence="3">Leg muscle</tissue>
    </source>
</reference>
<dbReference type="InterPro" id="IPR011335">
    <property type="entry name" value="Restrct_endonuc-II-like"/>
</dbReference>
<keyword evidence="4" id="KW-1185">Reference proteome</keyword>